<evidence type="ECO:0000256" key="19">
    <source>
        <dbReference type="PIRSR" id="PIRSR000732-2"/>
    </source>
</evidence>
<evidence type="ECO:0000256" key="1">
    <source>
        <dbReference type="ARBA" id="ARBA00000683"/>
    </source>
</evidence>
<keyword evidence="10 17" id="KW-0762">Sugar transport</keyword>
<dbReference type="Pfam" id="PF05524">
    <property type="entry name" value="PEP-utilisers_N"/>
    <property type="match status" value="1"/>
</dbReference>
<reference evidence="25 26" key="1">
    <citation type="submission" date="2017-01" db="EMBL/GenBank/DDBJ databases">
        <authorList>
            <person name="Mah S.A."/>
            <person name="Swanson W.J."/>
            <person name="Moy G.W."/>
            <person name="Vacquier V.D."/>
        </authorList>
    </citation>
    <scope>NUCLEOTIDE SEQUENCE [LARGE SCALE GENOMIC DNA]</scope>
    <source>
        <strain evidence="25 26">ASpG1</strain>
    </source>
</reference>
<dbReference type="Pfam" id="PF00391">
    <property type="entry name" value="PEP-utilizers"/>
    <property type="match status" value="1"/>
</dbReference>
<dbReference type="OrthoDB" id="9765468at2"/>
<dbReference type="Gene3D" id="3.20.20.60">
    <property type="entry name" value="Phosphoenolpyruvate-binding domains"/>
    <property type="match status" value="1"/>
</dbReference>
<evidence type="ECO:0000256" key="8">
    <source>
        <dbReference type="ARBA" id="ARBA00022448"/>
    </source>
</evidence>
<accession>A0A1N6W0H7</accession>
<evidence type="ECO:0000256" key="4">
    <source>
        <dbReference type="ARBA" id="ARBA00004496"/>
    </source>
</evidence>
<keyword evidence="14 17" id="KW-0418">Kinase</keyword>
<dbReference type="Gene3D" id="3.50.30.10">
    <property type="entry name" value="Phosphohistidine domain"/>
    <property type="match status" value="1"/>
</dbReference>
<evidence type="ECO:0000256" key="15">
    <source>
        <dbReference type="ARBA" id="ARBA00022842"/>
    </source>
</evidence>
<evidence type="ECO:0000313" key="25">
    <source>
        <dbReference type="EMBL" id="SIQ83631.1"/>
    </source>
</evidence>
<keyword evidence="9 17" id="KW-0963">Cytoplasm</keyword>
<comment type="subcellular location">
    <subcellularLocation>
        <location evidence="4 17">Cytoplasm</location>
    </subcellularLocation>
</comment>
<keyword evidence="12 17" id="KW-0598">Phosphotransferase system</keyword>
<keyword evidence="15 17" id="KW-0460">Magnesium</keyword>
<evidence type="ECO:0000256" key="6">
    <source>
        <dbReference type="ARBA" id="ARBA00012232"/>
    </source>
</evidence>
<evidence type="ECO:0000259" key="22">
    <source>
        <dbReference type="Pfam" id="PF00391"/>
    </source>
</evidence>
<dbReference type="PRINTS" id="PR01736">
    <property type="entry name" value="PHPHTRNFRASE"/>
</dbReference>
<feature type="domain" description="PEP-utilising enzyme C-terminal" evidence="23">
    <location>
        <begin position="256"/>
        <end position="542"/>
    </location>
</feature>
<dbReference type="InterPro" id="IPR008731">
    <property type="entry name" value="PTS_EIN"/>
</dbReference>
<dbReference type="Proteomes" id="UP000186400">
    <property type="component" value="Unassembled WGS sequence"/>
</dbReference>
<comment type="function">
    <text evidence="3 17">General (non sugar-specific) component of the phosphoenolpyruvate-dependent sugar phosphotransferase system (sugar PTS). This major carbohydrate active-transport system catalyzes the phosphorylation of incoming sugar substrates concomitantly with their translocation across the cell membrane. Enzyme I transfers the phosphoryl group from phosphoenolpyruvate (PEP) to the phosphoryl carrier protein (HPr).</text>
</comment>
<dbReference type="STRING" id="159291.SAMN05920897_11643"/>
<dbReference type="PROSITE" id="PS00370">
    <property type="entry name" value="PEP_ENZYMES_PHOS_SITE"/>
    <property type="match status" value="1"/>
</dbReference>
<evidence type="ECO:0000256" key="11">
    <source>
        <dbReference type="ARBA" id="ARBA00022679"/>
    </source>
</evidence>
<feature type="binding site" evidence="20">
    <location>
        <position position="457"/>
    </location>
    <ligand>
        <name>Mg(2+)</name>
        <dbReference type="ChEBI" id="CHEBI:18420"/>
    </ligand>
</feature>
<evidence type="ECO:0000256" key="7">
    <source>
        <dbReference type="ARBA" id="ARBA00016544"/>
    </source>
</evidence>
<evidence type="ECO:0000259" key="23">
    <source>
        <dbReference type="Pfam" id="PF02896"/>
    </source>
</evidence>
<dbReference type="AlphaFoldDB" id="A0A1N6W0H7"/>
<dbReference type="RefSeq" id="WP_076489522.1">
    <property type="nucleotide sequence ID" value="NZ_FTMS01000016.1"/>
</dbReference>
<evidence type="ECO:0000256" key="21">
    <source>
        <dbReference type="SAM" id="Coils"/>
    </source>
</evidence>
<protein>
    <recommendedName>
        <fullName evidence="7 17">Phosphoenolpyruvate-protein phosphotransferase</fullName>
        <ecNumber evidence="6 17">2.7.3.9</ecNumber>
    </recommendedName>
    <alternativeName>
        <fullName evidence="16 17">Phosphotransferase system, enzyme I</fullName>
    </alternativeName>
</protein>
<dbReference type="GO" id="GO:0005737">
    <property type="term" value="C:cytoplasm"/>
    <property type="evidence" value="ECO:0007669"/>
    <property type="project" value="UniProtKB-SubCell"/>
</dbReference>
<keyword evidence="21" id="KW-0175">Coiled coil</keyword>
<dbReference type="InterPro" id="IPR018274">
    <property type="entry name" value="PEP_util_AS"/>
</dbReference>
<keyword evidence="26" id="KW-1185">Reference proteome</keyword>
<dbReference type="GO" id="GO:0009401">
    <property type="term" value="P:phosphoenolpyruvate-dependent sugar phosphotransferase system"/>
    <property type="evidence" value="ECO:0007669"/>
    <property type="project" value="UniProtKB-KW"/>
</dbReference>
<dbReference type="Pfam" id="PF02896">
    <property type="entry name" value="PEP-utilizers_C"/>
    <property type="match status" value="1"/>
</dbReference>
<comment type="cofactor">
    <cofactor evidence="2 17 20">
        <name>Mg(2+)</name>
        <dbReference type="ChEBI" id="CHEBI:18420"/>
    </cofactor>
</comment>
<evidence type="ECO:0000256" key="14">
    <source>
        <dbReference type="ARBA" id="ARBA00022777"/>
    </source>
</evidence>
<organism evidence="25 26">
    <name type="scientific">Alkalispirochaeta americana</name>
    <dbReference type="NCBI Taxonomy" id="159291"/>
    <lineage>
        <taxon>Bacteria</taxon>
        <taxon>Pseudomonadati</taxon>
        <taxon>Spirochaetota</taxon>
        <taxon>Spirochaetia</taxon>
        <taxon>Spirochaetales</taxon>
        <taxon>Spirochaetaceae</taxon>
        <taxon>Alkalispirochaeta</taxon>
    </lineage>
</organism>
<evidence type="ECO:0000256" key="13">
    <source>
        <dbReference type="ARBA" id="ARBA00022723"/>
    </source>
</evidence>
<evidence type="ECO:0000256" key="10">
    <source>
        <dbReference type="ARBA" id="ARBA00022597"/>
    </source>
</evidence>
<dbReference type="InterPro" id="IPR036618">
    <property type="entry name" value="PtsI_HPr-bd_sf"/>
</dbReference>
<keyword evidence="11 17" id="KW-0808">Transferase</keyword>
<feature type="active site" description="Tele-phosphohistidine intermediate" evidence="18">
    <location>
        <position position="191"/>
    </location>
</feature>
<dbReference type="InterPro" id="IPR050499">
    <property type="entry name" value="PEP-utilizing_PTS_enzyme"/>
</dbReference>
<dbReference type="PIRSF" id="PIRSF000732">
    <property type="entry name" value="PTS_enzyme_I"/>
    <property type="match status" value="1"/>
</dbReference>
<dbReference type="InterPro" id="IPR023151">
    <property type="entry name" value="PEP_util_CS"/>
</dbReference>
<feature type="domain" description="Phosphotransferase system enzyme I N-terminal" evidence="24">
    <location>
        <begin position="5"/>
        <end position="128"/>
    </location>
</feature>
<dbReference type="GO" id="GO:0008965">
    <property type="term" value="F:phosphoenolpyruvate-protein phosphotransferase activity"/>
    <property type="evidence" value="ECO:0007669"/>
    <property type="project" value="UniProtKB-EC"/>
</dbReference>
<evidence type="ECO:0000256" key="20">
    <source>
        <dbReference type="PIRSR" id="PIRSR000732-3"/>
    </source>
</evidence>
<dbReference type="SUPFAM" id="SSF51621">
    <property type="entry name" value="Phosphoenolpyruvate/pyruvate domain"/>
    <property type="match status" value="1"/>
</dbReference>
<evidence type="ECO:0000256" key="2">
    <source>
        <dbReference type="ARBA" id="ARBA00001946"/>
    </source>
</evidence>
<gene>
    <name evidence="25" type="ORF">SAMN05920897_11643</name>
</gene>
<feature type="binding site" evidence="19">
    <location>
        <begin position="456"/>
        <end position="457"/>
    </location>
    <ligand>
        <name>phosphoenolpyruvate</name>
        <dbReference type="ChEBI" id="CHEBI:58702"/>
    </ligand>
</feature>
<feature type="binding site" evidence="20">
    <location>
        <position position="433"/>
    </location>
    <ligand>
        <name>Mg(2+)</name>
        <dbReference type="ChEBI" id="CHEBI:18420"/>
    </ligand>
</feature>
<evidence type="ECO:0000256" key="5">
    <source>
        <dbReference type="ARBA" id="ARBA00007837"/>
    </source>
</evidence>
<feature type="domain" description="PEP-utilising enzyme mobile" evidence="22">
    <location>
        <begin position="155"/>
        <end position="227"/>
    </location>
</feature>
<evidence type="ECO:0000256" key="17">
    <source>
        <dbReference type="PIRNR" id="PIRNR000732"/>
    </source>
</evidence>
<feature type="binding site" evidence="19">
    <location>
        <position position="298"/>
    </location>
    <ligand>
        <name>phosphoenolpyruvate</name>
        <dbReference type="ChEBI" id="CHEBI:58702"/>
    </ligand>
</feature>
<dbReference type="GO" id="GO:0016301">
    <property type="term" value="F:kinase activity"/>
    <property type="evidence" value="ECO:0007669"/>
    <property type="project" value="UniProtKB-KW"/>
</dbReference>
<keyword evidence="8 17" id="KW-0813">Transport</keyword>
<dbReference type="EMBL" id="FTMS01000016">
    <property type="protein sequence ID" value="SIQ83631.1"/>
    <property type="molecule type" value="Genomic_DNA"/>
</dbReference>
<dbReference type="GO" id="GO:0046872">
    <property type="term" value="F:metal ion binding"/>
    <property type="evidence" value="ECO:0007669"/>
    <property type="project" value="UniProtKB-KW"/>
</dbReference>
<feature type="coiled-coil region" evidence="21">
    <location>
        <begin position="31"/>
        <end position="62"/>
    </location>
</feature>
<feature type="active site" description="Proton donor" evidence="18">
    <location>
        <position position="504"/>
    </location>
</feature>
<dbReference type="PANTHER" id="PTHR46244:SF3">
    <property type="entry name" value="PHOSPHOENOLPYRUVATE-PROTEIN PHOSPHOTRANSFERASE"/>
    <property type="match status" value="1"/>
</dbReference>
<dbReference type="PANTHER" id="PTHR46244">
    <property type="entry name" value="PHOSPHOENOLPYRUVATE-PROTEIN PHOSPHOTRANSFERASE"/>
    <property type="match status" value="1"/>
</dbReference>
<proteinExistence type="inferred from homology"/>
<evidence type="ECO:0000256" key="12">
    <source>
        <dbReference type="ARBA" id="ARBA00022683"/>
    </source>
</evidence>
<dbReference type="InterPro" id="IPR036637">
    <property type="entry name" value="Phosphohistidine_dom_sf"/>
</dbReference>
<dbReference type="SUPFAM" id="SSF52009">
    <property type="entry name" value="Phosphohistidine domain"/>
    <property type="match status" value="1"/>
</dbReference>
<dbReference type="InterPro" id="IPR006318">
    <property type="entry name" value="PTS_EI-like"/>
</dbReference>
<dbReference type="InterPro" id="IPR008279">
    <property type="entry name" value="PEP-util_enz_mobile_dom"/>
</dbReference>
<dbReference type="EC" id="2.7.3.9" evidence="6 17"/>
<evidence type="ECO:0000256" key="18">
    <source>
        <dbReference type="PIRSR" id="PIRSR000732-1"/>
    </source>
</evidence>
<evidence type="ECO:0000256" key="16">
    <source>
        <dbReference type="ARBA" id="ARBA00033235"/>
    </source>
</evidence>
<dbReference type="InterPro" id="IPR015813">
    <property type="entry name" value="Pyrv/PenolPyrv_kinase-like_dom"/>
</dbReference>
<evidence type="ECO:0000259" key="24">
    <source>
        <dbReference type="Pfam" id="PF05524"/>
    </source>
</evidence>
<dbReference type="InterPro" id="IPR000121">
    <property type="entry name" value="PEP_util_C"/>
</dbReference>
<dbReference type="InterPro" id="IPR024692">
    <property type="entry name" value="PTS_EI"/>
</dbReference>
<dbReference type="PROSITE" id="PS00742">
    <property type="entry name" value="PEP_ENZYMES_2"/>
    <property type="match status" value="1"/>
</dbReference>
<dbReference type="InterPro" id="IPR040442">
    <property type="entry name" value="Pyrv_kinase-like_dom_sf"/>
</dbReference>
<evidence type="ECO:0000313" key="26">
    <source>
        <dbReference type="Proteomes" id="UP000186400"/>
    </source>
</evidence>
<comment type="similarity">
    <text evidence="5 17">Belongs to the PEP-utilizing enzyme family.</text>
</comment>
<evidence type="ECO:0000256" key="3">
    <source>
        <dbReference type="ARBA" id="ARBA00002728"/>
    </source>
</evidence>
<keyword evidence="13 17" id="KW-0479">Metal-binding</keyword>
<sequence>MTELNGIAASPGIAIGTVYVYRDDIPRIPRYRISEEQLETERTRLEEAVARAGSDIEAIQSENGDDLEGDERTILDSHLLMLRDPSFLDSLKHRMEQELLNIEWILSRTVKEMMNKLSTAGDAYLRERTSDILDVAKRILNHLLDRSRPELADLDEEVVLVTHDLMPSDAVAMNKRMVQAIAMDAGGKTSHTAILARSFEIPAVLGLETISRTLSGGEKIIVDGNHGVVIVDPDAATLQRYARLQGEWQEHEVQLMRLNALPAETTDGKLISLKGNIEVPEEVEGVGNHGADGIGLYRSEFLFLGTAQLPSEEQQYRAYYRVLEAMAGKPVTIRTLDVGGDKVSEQIRARDEKNPILGWRAIRVCLSEVEVFRTQLRALLRASVHGQLRIMFPMISGVMELTRAMEILDEVRQELRDQEIPFNEDIPVGIMIEVPSAALTTDILAKKVDFFSIGTNDLIQYTVAVDRGNERVAYLYEPFHPGVLRLIKIVIDSAHAEGISVAMCGEMAGDPVASMVLLGLGLDEFSMSSAGIPEVKRIIRSVSMAEAEELAGNVMEMRSSAEIDREVRTYMQERFALF</sequence>
<dbReference type="SUPFAM" id="SSF47831">
    <property type="entry name" value="Enzyme I of the PEP:sugar phosphotransferase system HPr-binding (sub)domain"/>
    <property type="match status" value="1"/>
</dbReference>
<dbReference type="NCBIfam" id="TIGR01417">
    <property type="entry name" value="PTS_I_fam"/>
    <property type="match status" value="1"/>
</dbReference>
<feature type="binding site" evidence="19">
    <location>
        <position position="467"/>
    </location>
    <ligand>
        <name>phosphoenolpyruvate</name>
        <dbReference type="ChEBI" id="CHEBI:58702"/>
    </ligand>
</feature>
<evidence type="ECO:0000256" key="9">
    <source>
        <dbReference type="ARBA" id="ARBA00022490"/>
    </source>
</evidence>
<comment type="catalytic activity">
    <reaction evidence="1 17">
        <text>L-histidyl-[protein] + phosphoenolpyruvate = N(pros)-phospho-L-histidyl-[protein] + pyruvate</text>
        <dbReference type="Rhea" id="RHEA:23880"/>
        <dbReference type="Rhea" id="RHEA-COMP:9745"/>
        <dbReference type="Rhea" id="RHEA-COMP:9746"/>
        <dbReference type="ChEBI" id="CHEBI:15361"/>
        <dbReference type="ChEBI" id="CHEBI:29979"/>
        <dbReference type="ChEBI" id="CHEBI:58702"/>
        <dbReference type="ChEBI" id="CHEBI:64837"/>
        <dbReference type="EC" id="2.7.3.9"/>
    </reaction>
</comment>
<feature type="binding site" evidence="19">
    <location>
        <position position="334"/>
    </location>
    <ligand>
        <name>phosphoenolpyruvate</name>
        <dbReference type="ChEBI" id="CHEBI:58702"/>
    </ligand>
</feature>
<dbReference type="Gene3D" id="1.10.274.10">
    <property type="entry name" value="PtsI, HPr-binding domain"/>
    <property type="match status" value="1"/>
</dbReference>
<name>A0A1N6W0H7_9SPIO</name>